<dbReference type="HOGENOM" id="CLU_005533_12_1_1"/>
<dbReference type="Pfam" id="PF08100">
    <property type="entry name" value="Dimerisation"/>
    <property type="match status" value="1"/>
</dbReference>
<dbReference type="CDD" id="cd02440">
    <property type="entry name" value="AdoMet_MTases"/>
    <property type="match status" value="1"/>
</dbReference>
<dbReference type="InterPro" id="IPR036388">
    <property type="entry name" value="WH-like_DNA-bd_sf"/>
</dbReference>
<dbReference type="SUPFAM" id="SSF53335">
    <property type="entry name" value="S-adenosyl-L-methionine-dependent methyltransferases"/>
    <property type="match status" value="1"/>
</dbReference>
<dbReference type="Gene3D" id="3.40.50.150">
    <property type="entry name" value="Vaccinia Virus protein VP39"/>
    <property type="match status" value="1"/>
</dbReference>
<feature type="domain" description="O-methyltransferase dimerisation" evidence="6">
    <location>
        <begin position="42"/>
        <end position="137"/>
    </location>
</feature>
<evidence type="ECO:0000256" key="4">
    <source>
        <dbReference type="PIRSR" id="PIRSR005739-1"/>
    </source>
</evidence>
<reference evidence="8 9" key="1">
    <citation type="journal article" date="2011" name="Science">
        <title>The Selaginella genome identifies genetic changes associated with the evolution of vascular plants.</title>
        <authorList>
            <person name="Banks J.A."/>
            <person name="Nishiyama T."/>
            <person name="Hasebe M."/>
            <person name="Bowman J.L."/>
            <person name="Gribskov M."/>
            <person name="dePamphilis C."/>
            <person name="Albert V.A."/>
            <person name="Aono N."/>
            <person name="Aoyama T."/>
            <person name="Ambrose B.A."/>
            <person name="Ashton N.W."/>
            <person name="Axtell M.J."/>
            <person name="Barker E."/>
            <person name="Barker M.S."/>
            <person name="Bennetzen J.L."/>
            <person name="Bonawitz N.D."/>
            <person name="Chapple C."/>
            <person name="Cheng C."/>
            <person name="Correa L.G."/>
            <person name="Dacre M."/>
            <person name="DeBarry J."/>
            <person name="Dreyer I."/>
            <person name="Elias M."/>
            <person name="Engstrom E.M."/>
            <person name="Estelle M."/>
            <person name="Feng L."/>
            <person name="Finet C."/>
            <person name="Floyd S.K."/>
            <person name="Frommer W.B."/>
            <person name="Fujita T."/>
            <person name="Gramzow L."/>
            <person name="Gutensohn M."/>
            <person name="Harholt J."/>
            <person name="Hattori M."/>
            <person name="Heyl A."/>
            <person name="Hirai T."/>
            <person name="Hiwatashi Y."/>
            <person name="Ishikawa M."/>
            <person name="Iwata M."/>
            <person name="Karol K.G."/>
            <person name="Koehler B."/>
            <person name="Kolukisaoglu U."/>
            <person name="Kubo M."/>
            <person name="Kurata T."/>
            <person name="Lalonde S."/>
            <person name="Li K."/>
            <person name="Li Y."/>
            <person name="Litt A."/>
            <person name="Lyons E."/>
            <person name="Manning G."/>
            <person name="Maruyama T."/>
            <person name="Michael T.P."/>
            <person name="Mikami K."/>
            <person name="Miyazaki S."/>
            <person name="Morinaga S."/>
            <person name="Murata T."/>
            <person name="Mueller-Roeber B."/>
            <person name="Nelson D.R."/>
            <person name="Obara M."/>
            <person name="Oguri Y."/>
            <person name="Olmstead R.G."/>
            <person name="Onodera N."/>
            <person name="Petersen B.L."/>
            <person name="Pils B."/>
            <person name="Prigge M."/>
            <person name="Rensing S.A."/>
            <person name="Riano-Pachon D.M."/>
            <person name="Roberts A.W."/>
            <person name="Sato Y."/>
            <person name="Scheller H.V."/>
            <person name="Schulz B."/>
            <person name="Schulz C."/>
            <person name="Shakirov E.V."/>
            <person name="Shibagaki N."/>
            <person name="Shinohara N."/>
            <person name="Shippen D.E."/>
            <person name="Soerensen I."/>
            <person name="Sotooka R."/>
            <person name="Sugimoto N."/>
            <person name="Sugita M."/>
            <person name="Sumikawa N."/>
            <person name="Tanurdzic M."/>
            <person name="Theissen G."/>
            <person name="Ulvskov P."/>
            <person name="Wakazuki S."/>
            <person name="Weng J.K."/>
            <person name="Willats W.W."/>
            <person name="Wipf D."/>
            <person name="Wolf P.G."/>
            <person name="Yang L."/>
            <person name="Zimmer A.D."/>
            <person name="Zhu Q."/>
            <person name="Mitros T."/>
            <person name="Hellsten U."/>
            <person name="Loque D."/>
            <person name="Otillar R."/>
            <person name="Salamov A."/>
            <person name="Schmutz J."/>
            <person name="Shapiro H."/>
            <person name="Lindquist E."/>
            <person name="Lucas S."/>
            <person name="Rokhsar D."/>
            <person name="Grigoriev I.V."/>
        </authorList>
    </citation>
    <scope>NUCLEOTIDE SEQUENCE [LARGE SCALE GENOMIC DNA]</scope>
</reference>
<dbReference type="InterPro" id="IPR001077">
    <property type="entry name" value="COMT_C"/>
</dbReference>
<keyword evidence="1" id="KW-0489">Methyltransferase</keyword>
<dbReference type="GO" id="GO:0032259">
    <property type="term" value="P:methylation"/>
    <property type="evidence" value="ECO:0000318"/>
    <property type="project" value="GO_Central"/>
</dbReference>
<dbReference type="eggNOG" id="KOG3178">
    <property type="taxonomic scope" value="Eukaryota"/>
</dbReference>
<dbReference type="OrthoDB" id="1606438at2759"/>
<dbReference type="GO" id="GO:0008171">
    <property type="term" value="F:O-methyltransferase activity"/>
    <property type="evidence" value="ECO:0000318"/>
    <property type="project" value="GO_Central"/>
</dbReference>
<dbReference type="Gramene" id="EFJ26752">
    <property type="protein sequence ID" value="EFJ26752"/>
    <property type="gene ID" value="SELMODRAFT_96831"/>
</dbReference>
<keyword evidence="2" id="KW-0808">Transferase</keyword>
<dbReference type="Proteomes" id="UP000001514">
    <property type="component" value="Unassembled WGS sequence"/>
</dbReference>
<evidence type="ECO:0000313" key="8">
    <source>
        <dbReference type="EMBL" id="EFJ26752.1"/>
    </source>
</evidence>
<name>D8RLM8_SELML</name>
<dbReference type="PANTHER" id="PTHR11746">
    <property type="entry name" value="O-METHYLTRANSFERASE"/>
    <property type="match status" value="1"/>
</dbReference>
<evidence type="ECO:0000259" key="5">
    <source>
        <dbReference type="Pfam" id="PF00891"/>
    </source>
</evidence>
<dbReference type="EMBL" id="GL377584">
    <property type="protein sequence ID" value="EFJ26448.1"/>
    <property type="molecule type" value="Genomic_DNA"/>
</dbReference>
<keyword evidence="3" id="KW-0949">S-adenosyl-L-methionine</keyword>
<dbReference type="PIRSF" id="PIRSF005739">
    <property type="entry name" value="O-mtase"/>
    <property type="match status" value="1"/>
</dbReference>
<sequence>MTSPLSIHDPLFFDDDDQSIGEVRNSQFTEDEILGRMECLGMIHAFVTPFVLNAAIKLRVFDIVAHAAIPPTAEEIMAKISSSSSFAATAPAATPQLGVLRRILRFLSQRKVLRHVSRDDGHVGYALTGISTWLVRSRARSDYLAPLLAMEMHARCQASWQRLHEVVLDGGDAFDRANGNYFWDTGRHDAQFNRVVNDAMIAFSTATMSLVLESYRGFAGIRRLVDVGGGMGHSVAKIVEAYPQIQGVNYDLSHVITTAPKIQGVEHVSGDMFESVPAADAIFIKSVLHNWDDEHCVKLLNNCYRALPQDGKLIIVDIIYKSSDTFAALEANLDMIMLAYTTGGQERTPNEWEELLISCGFGGITFHTNMPTKEGVIEAYKMVELRDDEQERISRL</sequence>
<dbReference type="EMBL" id="GL377583">
    <property type="protein sequence ID" value="EFJ26752.1"/>
    <property type="molecule type" value="Genomic_DNA"/>
</dbReference>
<dbReference type="KEGG" id="smo:SELMODRAFT_96831"/>
<dbReference type="GO" id="GO:0008757">
    <property type="term" value="F:S-adenosylmethionine-dependent methyltransferase activity"/>
    <property type="evidence" value="ECO:0000318"/>
    <property type="project" value="GO_Central"/>
</dbReference>
<dbReference type="Gene3D" id="1.10.10.10">
    <property type="entry name" value="Winged helix-like DNA-binding domain superfamily/Winged helix DNA-binding domain"/>
    <property type="match status" value="1"/>
</dbReference>
<dbReference type="OMA" id="LAMEMHA"/>
<evidence type="ECO:0000256" key="2">
    <source>
        <dbReference type="ARBA" id="ARBA00022679"/>
    </source>
</evidence>
<keyword evidence="9" id="KW-1185">Reference proteome</keyword>
<feature type="active site" description="Proton acceptor" evidence="4">
    <location>
        <position position="289"/>
    </location>
</feature>
<evidence type="ECO:0000313" key="9">
    <source>
        <dbReference type="Proteomes" id="UP000001514"/>
    </source>
</evidence>
<dbReference type="AlphaFoldDB" id="D8RLM8"/>
<dbReference type="SUPFAM" id="SSF46785">
    <property type="entry name" value="Winged helix' DNA-binding domain"/>
    <property type="match status" value="1"/>
</dbReference>
<dbReference type="InterPro" id="IPR036390">
    <property type="entry name" value="WH_DNA-bd_sf"/>
</dbReference>
<evidence type="ECO:0000259" key="6">
    <source>
        <dbReference type="Pfam" id="PF08100"/>
    </source>
</evidence>
<evidence type="ECO:0000256" key="3">
    <source>
        <dbReference type="ARBA" id="ARBA00022691"/>
    </source>
</evidence>
<organism evidence="9">
    <name type="scientific">Selaginella moellendorffii</name>
    <name type="common">Spikemoss</name>
    <dbReference type="NCBI Taxonomy" id="88036"/>
    <lineage>
        <taxon>Eukaryota</taxon>
        <taxon>Viridiplantae</taxon>
        <taxon>Streptophyta</taxon>
        <taxon>Embryophyta</taxon>
        <taxon>Tracheophyta</taxon>
        <taxon>Lycopodiopsida</taxon>
        <taxon>Selaginellales</taxon>
        <taxon>Selaginellaceae</taxon>
        <taxon>Selaginella</taxon>
    </lineage>
</organism>
<dbReference type="InterPro" id="IPR012967">
    <property type="entry name" value="COMT_dimerisation"/>
</dbReference>
<dbReference type="InterPro" id="IPR029063">
    <property type="entry name" value="SAM-dependent_MTases_sf"/>
</dbReference>
<feature type="domain" description="O-methyltransferase C-terminal" evidence="5">
    <location>
        <begin position="160"/>
        <end position="361"/>
    </location>
</feature>
<evidence type="ECO:0000313" key="7">
    <source>
        <dbReference type="EMBL" id="EFJ26448.1"/>
    </source>
</evidence>
<proteinExistence type="predicted"/>
<dbReference type="KEGG" id="smo:SELMODRAFT_97635"/>
<dbReference type="Pfam" id="PF00891">
    <property type="entry name" value="Methyltransf_2"/>
    <property type="match status" value="1"/>
</dbReference>
<evidence type="ECO:0000256" key="1">
    <source>
        <dbReference type="ARBA" id="ARBA00022603"/>
    </source>
</evidence>
<dbReference type="InParanoid" id="D8RLM8"/>
<protein>
    <submittedName>
        <fullName evidence="8">Uncharacterized protein</fullName>
    </submittedName>
</protein>
<dbReference type="GO" id="GO:0046983">
    <property type="term" value="F:protein dimerization activity"/>
    <property type="evidence" value="ECO:0007669"/>
    <property type="project" value="InterPro"/>
</dbReference>
<dbReference type="PROSITE" id="PS51683">
    <property type="entry name" value="SAM_OMT_II"/>
    <property type="match status" value="1"/>
</dbReference>
<gene>
    <name evidence="8" type="ORF">SELMODRAFT_96831</name>
    <name evidence="7" type="ORF">SELMODRAFT_97635</name>
</gene>
<accession>D8RLM8</accession>
<dbReference type="InterPro" id="IPR016461">
    <property type="entry name" value="COMT-like"/>
</dbReference>
<dbReference type="Gramene" id="EFJ26448">
    <property type="protein sequence ID" value="EFJ26448"/>
    <property type="gene ID" value="SELMODRAFT_97635"/>
</dbReference>